<dbReference type="Gene3D" id="3.90.1640.10">
    <property type="entry name" value="inorganic pyrophosphatase (n-terminal core)"/>
    <property type="match status" value="1"/>
</dbReference>
<evidence type="ECO:0000313" key="8">
    <source>
        <dbReference type="Proteomes" id="UP001066276"/>
    </source>
</evidence>
<gene>
    <name evidence="7" type="ORF">NDU88_000752</name>
</gene>
<keyword evidence="3" id="KW-0479">Metal-binding</keyword>
<dbReference type="InterPro" id="IPR038222">
    <property type="entry name" value="DHHA2_dom_sf"/>
</dbReference>
<keyword evidence="5" id="KW-0464">Manganese</keyword>
<evidence type="ECO:0000313" key="7">
    <source>
        <dbReference type="EMBL" id="KAJ1080556.1"/>
    </source>
</evidence>
<reference evidence="7" key="1">
    <citation type="journal article" date="2022" name="bioRxiv">
        <title>Sequencing and chromosome-scale assembly of the giantPleurodeles waltlgenome.</title>
        <authorList>
            <person name="Brown T."/>
            <person name="Elewa A."/>
            <person name="Iarovenko S."/>
            <person name="Subramanian E."/>
            <person name="Araus A.J."/>
            <person name="Petzold A."/>
            <person name="Susuki M."/>
            <person name="Suzuki K.-i.T."/>
            <person name="Hayashi T."/>
            <person name="Toyoda A."/>
            <person name="Oliveira C."/>
            <person name="Osipova E."/>
            <person name="Leigh N.D."/>
            <person name="Simon A."/>
            <person name="Yun M.H."/>
        </authorList>
    </citation>
    <scope>NUCLEOTIDE SEQUENCE</scope>
    <source>
        <strain evidence="7">20211129_DDA</strain>
        <tissue evidence="7">Liver</tissue>
    </source>
</reference>
<dbReference type="InterPro" id="IPR001667">
    <property type="entry name" value="DDH_dom"/>
</dbReference>
<evidence type="ECO:0000256" key="1">
    <source>
        <dbReference type="ARBA" id="ARBA00001936"/>
    </source>
</evidence>
<dbReference type="Pfam" id="PF02833">
    <property type="entry name" value="DHHA2"/>
    <property type="match status" value="1"/>
</dbReference>
<dbReference type="PANTHER" id="PTHR12112:SF47">
    <property type="entry name" value="EXOPOLYPHOSPHATASE PRUNE1"/>
    <property type="match status" value="1"/>
</dbReference>
<dbReference type="AlphaFoldDB" id="A0AAV7KMR8"/>
<organism evidence="7 8">
    <name type="scientific">Pleurodeles waltl</name>
    <name type="common">Iberian ribbed newt</name>
    <dbReference type="NCBI Taxonomy" id="8319"/>
    <lineage>
        <taxon>Eukaryota</taxon>
        <taxon>Metazoa</taxon>
        <taxon>Chordata</taxon>
        <taxon>Craniata</taxon>
        <taxon>Vertebrata</taxon>
        <taxon>Euteleostomi</taxon>
        <taxon>Amphibia</taxon>
        <taxon>Batrachia</taxon>
        <taxon>Caudata</taxon>
        <taxon>Salamandroidea</taxon>
        <taxon>Salamandridae</taxon>
        <taxon>Pleurodelinae</taxon>
        <taxon>Pleurodeles</taxon>
    </lineage>
</organism>
<dbReference type="PANTHER" id="PTHR12112">
    <property type="entry name" value="BNIP - RELATED"/>
    <property type="match status" value="1"/>
</dbReference>
<dbReference type="SUPFAM" id="SSF64182">
    <property type="entry name" value="DHH phosphoesterases"/>
    <property type="match status" value="1"/>
</dbReference>
<dbReference type="EMBL" id="JANPWB010000016">
    <property type="protein sequence ID" value="KAJ1080556.1"/>
    <property type="molecule type" value="Genomic_DNA"/>
</dbReference>
<comment type="cofactor">
    <cofactor evidence="1">
        <name>Mn(2+)</name>
        <dbReference type="ChEBI" id="CHEBI:29035"/>
    </cofactor>
</comment>
<evidence type="ECO:0000256" key="5">
    <source>
        <dbReference type="ARBA" id="ARBA00023211"/>
    </source>
</evidence>
<evidence type="ECO:0000256" key="2">
    <source>
        <dbReference type="ARBA" id="ARBA00010331"/>
    </source>
</evidence>
<feature type="domain" description="DHHA2" evidence="6">
    <location>
        <begin position="262"/>
        <end position="406"/>
    </location>
</feature>
<dbReference type="GO" id="GO:0004309">
    <property type="term" value="F:exopolyphosphatase activity"/>
    <property type="evidence" value="ECO:0007669"/>
    <property type="project" value="TreeGrafter"/>
</dbReference>
<name>A0AAV7KMR8_PLEWA</name>
<dbReference type="FunFam" id="3.90.1640.10:FF:000004">
    <property type="entry name" value="Prune exopolyphosphatase 1"/>
    <property type="match status" value="1"/>
</dbReference>
<keyword evidence="4" id="KW-0378">Hydrolase</keyword>
<dbReference type="SMART" id="SM01131">
    <property type="entry name" value="DHHA2"/>
    <property type="match status" value="1"/>
</dbReference>
<accession>A0AAV7KMR8</accession>
<protein>
    <recommendedName>
        <fullName evidence="6">DHHA2 domain-containing protein</fullName>
    </recommendedName>
</protein>
<dbReference type="Proteomes" id="UP001066276">
    <property type="component" value="Chromosome 12"/>
</dbReference>
<evidence type="ECO:0000259" key="6">
    <source>
        <dbReference type="SMART" id="SM01131"/>
    </source>
</evidence>
<sequence>MAASVECQVSVVRLLLRCRQFPGALCCWELSTWQSGSWRRLSMERFLQDCRAALRQSDQESLGVHVVLGNEACDLDSMVSAITLAYFLAKTSSETNLAFIPVLNIPRADYPLRSEGTSLLRDNGIRDELLIFRDEVDLHVLHEAGLLSLTLVDHNVLPREDESLEEAVTEVIDHHALEMRASSACKVTVEPVGSCTTLVAERIFKGAPHLLDTQVASLLHGTIVLDCVNMTPAAGKVTPKDTECVTLLESRFPSLPRRDVIFDRLQKAKFDVTGLTTEQMLRKDLKALNSREISLAISAIYKTLEVFLQPPDLQQELSHFCQTHGYSVWVGMAIAFSDQGEPQRQLAVYSPDGHLRKLVCRVLEQAEDPDLRLTPLDSPFKDLQAYQQGNTVASRKKVLPIIKSFLRERERREALAAATQQDVLDGSHPHAAVKCQPNINWSCRNRGAGELGLDDEDVEEFSDPSETCLDDSQRYKAYFTGCRTQVDDASLDDDVILPPTPMNSLVEGSPLDKGLPKLTAEALLEKFSQITVADSNRNNRKK</sequence>
<evidence type="ECO:0000256" key="3">
    <source>
        <dbReference type="ARBA" id="ARBA00022723"/>
    </source>
</evidence>
<dbReference type="Pfam" id="PF01368">
    <property type="entry name" value="DHH"/>
    <property type="match status" value="1"/>
</dbReference>
<evidence type="ECO:0000256" key="4">
    <source>
        <dbReference type="ARBA" id="ARBA00022801"/>
    </source>
</evidence>
<dbReference type="GO" id="GO:0005737">
    <property type="term" value="C:cytoplasm"/>
    <property type="evidence" value="ECO:0007669"/>
    <property type="project" value="InterPro"/>
</dbReference>
<dbReference type="InterPro" id="IPR038763">
    <property type="entry name" value="DHH_sf"/>
</dbReference>
<proteinExistence type="inferred from homology"/>
<dbReference type="InterPro" id="IPR004097">
    <property type="entry name" value="DHHA2"/>
</dbReference>
<comment type="caution">
    <text evidence="7">The sequence shown here is derived from an EMBL/GenBank/DDBJ whole genome shotgun (WGS) entry which is preliminary data.</text>
</comment>
<comment type="similarity">
    <text evidence="2">Belongs to the PPase class C family. Prune subfamily.</text>
</comment>
<dbReference type="GO" id="GO:0046872">
    <property type="term" value="F:metal ion binding"/>
    <property type="evidence" value="ECO:0007669"/>
    <property type="project" value="UniProtKB-KW"/>
</dbReference>
<dbReference type="Gene3D" id="3.10.310.20">
    <property type="entry name" value="DHHA2 domain"/>
    <property type="match status" value="1"/>
</dbReference>
<keyword evidence="8" id="KW-1185">Reference proteome</keyword>